<dbReference type="GO" id="GO:0008097">
    <property type="term" value="F:5S rRNA binding"/>
    <property type="evidence" value="ECO:0007669"/>
    <property type="project" value="InterPro"/>
</dbReference>
<dbReference type="EMBL" id="CP065662">
    <property type="protein sequence ID" value="QPS01326.1"/>
    <property type="molecule type" value="Genomic_DNA"/>
</dbReference>
<dbReference type="InterPro" id="IPR011035">
    <property type="entry name" value="Ribosomal_bL25/Gln-tRNA_synth"/>
</dbReference>
<dbReference type="GO" id="GO:0003735">
    <property type="term" value="F:structural constituent of ribosome"/>
    <property type="evidence" value="ECO:0007669"/>
    <property type="project" value="InterPro"/>
</dbReference>
<keyword evidence="2 5" id="KW-0694">RNA-binding</keyword>
<dbReference type="Pfam" id="PF01386">
    <property type="entry name" value="Ribosomal_L25p"/>
    <property type="match status" value="1"/>
</dbReference>
<evidence type="ECO:0000256" key="6">
    <source>
        <dbReference type="SAM" id="MobiDB-lite"/>
    </source>
</evidence>
<dbReference type="PANTHER" id="PTHR33284:SF1">
    <property type="entry name" value="RIBOSOMAL PROTEIN L25_GLN-TRNA SYNTHETASE, ANTI-CODON-BINDING DOMAIN-CONTAINING PROTEIN"/>
    <property type="match status" value="1"/>
</dbReference>
<keyword evidence="1 5" id="KW-0699">rRNA-binding</keyword>
<evidence type="ECO:0000313" key="9">
    <source>
        <dbReference type="EMBL" id="QPS01326.1"/>
    </source>
</evidence>
<dbReference type="HAMAP" id="MF_01334">
    <property type="entry name" value="Ribosomal_bL25_CTC"/>
    <property type="match status" value="1"/>
</dbReference>
<dbReference type="Proteomes" id="UP000594771">
    <property type="component" value="Chromosome"/>
</dbReference>
<dbReference type="GO" id="GO:0022625">
    <property type="term" value="C:cytosolic large ribosomal subunit"/>
    <property type="evidence" value="ECO:0007669"/>
    <property type="project" value="TreeGrafter"/>
</dbReference>
<feature type="domain" description="Large ribosomal subunit protein bL25 beta" evidence="8">
    <location>
        <begin position="99"/>
        <end position="183"/>
    </location>
</feature>
<dbReference type="InterPro" id="IPR020057">
    <property type="entry name" value="Ribosomal_bL25_b-dom"/>
</dbReference>
<reference evidence="9 10" key="1">
    <citation type="submission" date="2020-12" db="EMBL/GenBank/DDBJ databases">
        <title>FDA dAtabase for Regulatory Grade micrObial Sequences (FDA-ARGOS): Supporting development and validation of Infectious Disease Dx tests.</title>
        <authorList>
            <person name="Sproer C."/>
            <person name="Gronow S."/>
            <person name="Severitt S."/>
            <person name="Schroder I."/>
            <person name="Tallon L."/>
            <person name="Sadzewicz L."/>
            <person name="Zhao X."/>
            <person name="Boylan J."/>
            <person name="Ott S."/>
            <person name="Bowen H."/>
            <person name="Vavikolanu K."/>
            <person name="Mehta A."/>
            <person name="Aluvathingal J."/>
            <person name="Nadendla S."/>
            <person name="Lowell S."/>
            <person name="Myers T."/>
            <person name="Yan Y."/>
            <person name="Sichtig H."/>
        </authorList>
    </citation>
    <scope>NUCLEOTIDE SEQUENCE [LARGE SCALE GENOMIC DNA]</scope>
    <source>
        <strain evidence="9 10">FDAARGOS_911</strain>
    </source>
</reference>
<sequence>MMKFVAKTRDAAGTSASKALRREDLVPGVVYASDLDPIKISMERPDVEKIERDLGTNSVFELEIEGQGSRTVFLREISRAAIKPIVYNISLQAIKKGEKLEVNVPVSIVGEEKLANPAGVAAINVYEVTLRIDPAKAPEYFTVDVSGLDINDSVTAGEVKFEGMEEAELITDPEEVIVSVSAPDDEPEEDAEPAVAAEPEVIGEKDSDAE</sequence>
<dbReference type="Gene3D" id="2.40.240.10">
    <property type="entry name" value="Ribosomal Protein L25, Chain P"/>
    <property type="match status" value="1"/>
</dbReference>
<dbReference type="CDD" id="cd00495">
    <property type="entry name" value="Ribosomal_L25_TL5_CTC"/>
    <property type="match status" value="1"/>
</dbReference>
<dbReference type="InterPro" id="IPR037121">
    <property type="entry name" value="Ribosomal_bL25_C"/>
</dbReference>
<protein>
    <recommendedName>
        <fullName evidence="5">Large ribosomal subunit protein bL25</fullName>
    </recommendedName>
    <alternativeName>
        <fullName evidence="5">General stress protein CTC</fullName>
    </alternativeName>
</protein>
<comment type="subunit">
    <text evidence="5">Part of the 50S ribosomal subunit; part of the 5S rRNA/L5/L18/L25 subcomplex. Contacts the 5S rRNA. Binds to the 5S rRNA independently of L5 and L18.</text>
</comment>
<evidence type="ECO:0000256" key="1">
    <source>
        <dbReference type="ARBA" id="ARBA00022730"/>
    </source>
</evidence>
<evidence type="ECO:0000256" key="4">
    <source>
        <dbReference type="ARBA" id="ARBA00023274"/>
    </source>
</evidence>
<dbReference type="NCBIfam" id="TIGR00731">
    <property type="entry name" value="bL25_bact_ctc"/>
    <property type="match status" value="1"/>
</dbReference>
<evidence type="ECO:0000256" key="2">
    <source>
        <dbReference type="ARBA" id="ARBA00022884"/>
    </source>
</evidence>
<feature type="domain" description="Large ribosomal subunit protein bL25 L25" evidence="7">
    <location>
        <begin position="6"/>
        <end position="90"/>
    </location>
</feature>
<dbReference type="RefSeq" id="WP_174519274.1">
    <property type="nucleotide sequence ID" value="NZ_CAJHPE010000001.1"/>
</dbReference>
<evidence type="ECO:0000256" key="5">
    <source>
        <dbReference type="HAMAP-Rule" id="MF_01334"/>
    </source>
</evidence>
<proteinExistence type="inferred from homology"/>
<evidence type="ECO:0000313" key="10">
    <source>
        <dbReference type="Proteomes" id="UP000594771"/>
    </source>
</evidence>
<feature type="region of interest" description="Disordered" evidence="6">
    <location>
        <begin position="180"/>
        <end position="210"/>
    </location>
</feature>
<dbReference type="GO" id="GO:0006412">
    <property type="term" value="P:translation"/>
    <property type="evidence" value="ECO:0007669"/>
    <property type="project" value="UniProtKB-UniRule"/>
</dbReference>
<dbReference type="Pfam" id="PF14693">
    <property type="entry name" value="Ribosomal_TL5_C"/>
    <property type="match status" value="1"/>
</dbReference>
<comment type="similarity">
    <text evidence="5">Belongs to the bacterial ribosomal protein bL25 family. CTC subfamily.</text>
</comment>
<organism evidence="9 10">
    <name type="scientific">Aerococcus urinae</name>
    <dbReference type="NCBI Taxonomy" id="1376"/>
    <lineage>
        <taxon>Bacteria</taxon>
        <taxon>Bacillati</taxon>
        <taxon>Bacillota</taxon>
        <taxon>Bacilli</taxon>
        <taxon>Lactobacillales</taxon>
        <taxon>Aerococcaceae</taxon>
        <taxon>Aerococcus</taxon>
    </lineage>
</organism>
<dbReference type="SUPFAM" id="SSF50715">
    <property type="entry name" value="Ribosomal protein L25-like"/>
    <property type="match status" value="1"/>
</dbReference>
<evidence type="ECO:0000259" key="8">
    <source>
        <dbReference type="Pfam" id="PF14693"/>
    </source>
</evidence>
<gene>
    <name evidence="5" type="primary">rplY</name>
    <name evidence="5" type="synonym">ctc</name>
    <name evidence="9" type="ORF">I6G68_08140</name>
</gene>
<dbReference type="InterPro" id="IPR020056">
    <property type="entry name" value="Rbsml_bL25/Gln-tRNA_synth_N"/>
</dbReference>
<name>A0A7T2RQ61_9LACT</name>
<evidence type="ECO:0000259" key="7">
    <source>
        <dbReference type="Pfam" id="PF01386"/>
    </source>
</evidence>
<feature type="compositionally biased region" description="Acidic residues" evidence="6">
    <location>
        <begin position="183"/>
        <end position="192"/>
    </location>
</feature>
<keyword evidence="4 5" id="KW-0687">Ribonucleoprotein</keyword>
<evidence type="ECO:0000256" key="3">
    <source>
        <dbReference type="ARBA" id="ARBA00022980"/>
    </source>
</evidence>
<comment type="function">
    <text evidence="5">This is one of the proteins that binds to the 5S RNA in the ribosome where it forms part of the central protuberance.</text>
</comment>
<keyword evidence="3 5" id="KW-0689">Ribosomal protein</keyword>
<dbReference type="AlphaFoldDB" id="A0A7T2RQ61"/>
<dbReference type="InterPro" id="IPR001021">
    <property type="entry name" value="Ribosomal_bL25_long"/>
</dbReference>
<dbReference type="Gene3D" id="2.170.120.20">
    <property type="entry name" value="Ribosomal protein L25, beta domain"/>
    <property type="match status" value="1"/>
</dbReference>
<accession>A0A7T2RQ61</accession>
<dbReference type="InterPro" id="IPR029751">
    <property type="entry name" value="Ribosomal_L25_dom"/>
</dbReference>
<dbReference type="InterPro" id="IPR020930">
    <property type="entry name" value="Ribosomal_uL5_bac-type"/>
</dbReference>
<dbReference type="PANTHER" id="PTHR33284">
    <property type="entry name" value="RIBOSOMAL PROTEIN L25/GLN-TRNA SYNTHETASE, ANTI-CODON-BINDING DOMAIN-CONTAINING PROTEIN"/>
    <property type="match status" value="1"/>
</dbReference>